<reference evidence="4" key="1">
    <citation type="journal article" date="2013" name="Genome Announc.">
        <title>Draft genome sequence of Neofusicoccum parvum isolate UCR-NP2, a fungal vascular pathogen associated with grapevine cankers.</title>
        <authorList>
            <person name="Blanco-Ulate B."/>
            <person name="Rolshausen P."/>
            <person name="Cantu D."/>
        </authorList>
    </citation>
    <scope>NUCLEOTIDE SEQUENCE [LARGE SCALE GENOMIC DNA]</scope>
    <source>
        <strain evidence="4">UCR-NP2</strain>
    </source>
</reference>
<feature type="domain" description="Alpha/beta hydrolase fold-3" evidence="2">
    <location>
        <begin position="100"/>
        <end position="294"/>
    </location>
</feature>
<dbReference type="EMBL" id="KB916820">
    <property type="protein sequence ID" value="EOD43477.1"/>
    <property type="molecule type" value="Genomic_DNA"/>
</dbReference>
<dbReference type="Gene3D" id="3.40.50.1820">
    <property type="entry name" value="alpha/beta hydrolase"/>
    <property type="match status" value="1"/>
</dbReference>
<protein>
    <submittedName>
        <fullName evidence="3">Putative alpha beta hydrolase fold protein</fullName>
    </submittedName>
</protein>
<dbReference type="KEGG" id="npa:UCRNP2_9856"/>
<accession>R1E7T6</accession>
<dbReference type="Proteomes" id="UP000013521">
    <property type="component" value="Unassembled WGS sequence"/>
</dbReference>
<dbReference type="AlphaFoldDB" id="R1E7T6"/>
<proteinExistence type="predicted"/>
<dbReference type="Pfam" id="PF07859">
    <property type="entry name" value="Abhydrolase_3"/>
    <property type="match status" value="1"/>
</dbReference>
<dbReference type="InterPro" id="IPR029058">
    <property type="entry name" value="AB_hydrolase_fold"/>
</dbReference>
<dbReference type="GO" id="GO:0016787">
    <property type="term" value="F:hydrolase activity"/>
    <property type="evidence" value="ECO:0007669"/>
    <property type="project" value="UniProtKB-KW"/>
</dbReference>
<dbReference type="OrthoDB" id="408631at2759"/>
<sequence length="358" mass="39506">MAADDPTEPLLSTRLRNNNVEPVPSTPIPFPKRVIDFITVWTIKTIVRTYTTFLKLLSLLHLRPRPTLTKVYPCVPSVTARIFLPPSPDAPAPSALPLLISIHGGGFAIGDAVLDDGDALAYARTHGIAVASIGYRRGPRARFPAAVDDVAALVEAILDDAALAAFVDRARVAVCGYSAGGNLCLAATQLRGLRARVRAAVAFYPVVDFSLRHEDRVVRARVAGVPADAPNQSFGWVRWAYVKEGQDLRDPLISPMFASRDRLPRKVCLIGCEHDMLCDEAERMAEKLAADDGEGERRIEEGGNAWRTANVRWEKVLGQPHAFNQIVIFGKKKRELAKRRTEQMHAEVAKWLFEEVFV</sequence>
<name>R1E7T6_BOTPV</name>
<dbReference type="OMA" id="YDRIAVW"/>
<dbReference type="PANTHER" id="PTHR48081:SF8">
    <property type="entry name" value="ALPHA_BETA HYDROLASE FOLD-3 DOMAIN-CONTAINING PROTEIN-RELATED"/>
    <property type="match status" value="1"/>
</dbReference>
<keyword evidence="1 3" id="KW-0378">Hydrolase</keyword>
<dbReference type="SUPFAM" id="SSF53474">
    <property type="entry name" value="alpha/beta-Hydrolases"/>
    <property type="match status" value="1"/>
</dbReference>
<evidence type="ECO:0000313" key="3">
    <source>
        <dbReference type="EMBL" id="EOD43477.1"/>
    </source>
</evidence>
<dbReference type="InterPro" id="IPR013094">
    <property type="entry name" value="AB_hydrolase_3"/>
</dbReference>
<dbReference type="PANTHER" id="PTHR48081">
    <property type="entry name" value="AB HYDROLASE SUPERFAMILY PROTEIN C4A8.06C"/>
    <property type="match status" value="1"/>
</dbReference>
<gene>
    <name evidence="3" type="ORF">UCRNP2_9856</name>
</gene>
<dbReference type="HOGENOM" id="CLU_012494_3_1_1"/>
<evidence type="ECO:0000313" key="4">
    <source>
        <dbReference type="Proteomes" id="UP000013521"/>
    </source>
</evidence>
<dbReference type="eggNOG" id="KOG1515">
    <property type="taxonomic scope" value="Eukaryota"/>
</dbReference>
<evidence type="ECO:0000259" key="2">
    <source>
        <dbReference type="Pfam" id="PF07859"/>
    </source>
</evidence>
<dbReference type="InterPro" id="IPR050300">
    <property type="entry name" value="GDXG_lipolytic_enzyme"/>
</dbReference>
<evidence type="ECO:0000256" key="1">
    <source>
        <dbReference type="ARBA" id="ARBA00022801"/>
    </source>
</evidence>
<dbReference type="STRING" id="1287680.R1E7T6"/>
<organism evidence="3 4">
    <name type="scientific">Botryosphaeria parva (strain UCR-NP2)</name>
    <name type="common">Grapevine canker fungus</name>
    <name type="synonym">Neofusicoccum parvum</name>
    <dbReference type="NCBI Taxonomy" id="1287680"/>
    <lineage>
        <taxon>Eukaryota</taxon>
        <taxon>Fungi</taxon>
        <taxon>Dikarya</taxon>
        <taxon>Ascomycota</taxon>
        <taxon>Pezizomycotina</taxon>
        <taxon>Dothideomycetes</taxon>
        <taxon>Dothideomycetes incertae sedis</taxon>
        <taxon>Botryosphaeriales</taxon>
        <taxon>Botryosphaeriaceae</taxon>
        <taxon>Neofusicoccum</taxon>
    </lineage>
</organism>